<dbReference type="GeneID" id="95974367"/>
<feature type="compositionally biased region" description="Basic and acidic residues" evidence="1">
    <location>
        <begin position="401"/>
        <end position="419"/>
    </location>
</feature>
<evidence type="ECO:0000256" key="1">
    <source>
        <dbReference type="SAM" id="MobiDB-lite"/>
    </source>
</evidence>
<feature type="compositionally biased region" description="Basic residues" evidence="1">
    <location>
        <begin position="138"/>
        <end position="152"/>
    </location>
</feature>
<dbReference type="EMBL" id="JBFMKM010000009">
    <property type="protein sequence ID" value="KAL1304248.1"/>
    <property type="molecule type" value="Genomic_DNA"/>
</dbReference>
<feature type="region of interest" description="Disordered" evidence="1">
    <location>
        <begin position="395"/>
        <end position="460"/>
    </location>
</feature>
<keyword evidence="4" id="KW-1185">Reference proteome</keyword>
<feature type="compositionally biased region" description="Low complexity" evidence="1">
    <location>
        <begin position="166"/>
        <end position="176"/>
    </location>
</feature>
<dbReference type="RefSeq" id="XP_069200523.1">
    <property type="nucleotide sequence ID" value="XM_069346666.1"/>
</dbReference>
<feature type="compositionally biased region" description="Basic and acidic residues" evidence="1">
    <location>
        <begin position="221"/>
        <end position="236"/>
    </location>
</feature>
<name>A0ABR3PDM7_9PEZI</name>
<accession>A0ABR3PDM7</accession>
<feature type="domain" description="Myb-like DNA-binding" evidence="2">
    <location>
        <begin position="8"/>
        <end position="54"/>
    </location>
</feature>
<feature type="compositionally biased region" description="Low complexity" evidence="1">
    <location>
        <begin position="272"/>
        <end position="283"/>
    </location>
</feature>
<proteinExistence type="predicted"/>
<dbReference type="Proteomes" id="UP001562354">
    <property type="component" value="Unassembled WGS sequence"/>
</dbReference>
<feature type="compositionally biased region" description="Basic residues" evidence="1">
    <location>
        <begin position="178"/>
        <end position="194"/>
    </location>
</feature>
<protein>
    <recommendedName>
        <fullName evidence="2">Myb-like DNA-binding domain-containing protein</fullName>
    </recommendedName>
</protein>
<evidence type="ECO:0000313" key="3">
    <source>
        <dbReference type="EMBL" id="KAL1304248.1"/>
    </source>
</evidence>
<feature type="compositionally biased region" description="Low complexity" evidence="1">
    <location>
        <begin position="254"/>
        <end position="264"/>
    </location>
</feature>
<dbReference type="InterPro" id="IPR054505">
    <property type="entry name" value="Myb_DNA-bind_8"/>
</dbReference>
<organism evidence="3 4">
    <name type="scientific">Neodothiora populina</name>
    <dbReference type="NCBI Taxonomy" id="2781224"/>
    <lineage>
        <taxon>Eukaryota</taxon>
        <taxon>Fungi</taxon>
        <taxon>Dikarya</taxon>
        <taxon>Ascomycota</taxon>
        <taxon>Pezizomycotina</taxon>
        <taxon>Dothideomycetes</taxon>
        <taxon>Dothideomycetidae</taxon>
        <taxon>Dothideales</taxon>
        <taxon>Dothioraceae</taxon>
        <taxon>Neodothiora</taxon>
    </lineage>
</organism>
<comment type="caution">
    <text evidence="3">The sequence shown here is derived from an EMBL/GenBank/DDBJ whole genome shotgun (WGS) entry which is preliminary data.</text>
</comment>
<feature type="compositionally biased region" description="Low complexity" evidence="1">
    <location>
        <begin position="202"/>
        <end position="216"/>
    </location>
</feature>
<gene>
    <name evidence="3" type="ORF">AAFC00_000664</name>
</gene>
<sequence>MPAKIDADSNLRFLYSCFKHSNHTTINYAKVAQDFQIKAPAARMRLMRLKIALENTMAAFFAANNAAQVAAAQAAQVAQAQAALAAQVGVGPSAVHLGGPITASPDFGGGNTGDHAGGNGKGQSAKDETFQKPTTSTKKLRKRKGSKQKQHSPKTSSTQMGKTPKKGTTTSTITKSQGHGKKNPSGKPIQKHRTVGLDQYDYESSSSSSSESGSGTDTEDEDHKSFVKREDGKADAEGEDEPLARGRKRRRLLTTADTTAAAAHAIKEEPESSAPAARSSPSSNAVIKREVKTEKAMDIDDAEAMINTLRTNETENGNDNNDIAMVSAYTVGEDEEGGNERIKREYRQDSVHRDQNLEEPQIANNAFANRFALDLGLVPDMRNFQMRHSSEAIALGVTEQETTRDADDREERNSRDILQRNRPSIAQIPMANWFPGGDPAVADAGDTNNGNGNTGINTEAPPLKDYIIGVPEAGYETDPSSTATTTAAFDGVRIGYSEMMEPPAIDVSDTLRIGYGGE</sequence>
<feature type="compositionally biased region" description="Gly residues" evidence="1">
    <location>
        <begin position="107"/>
        <end position="121"/>
    </location>
</feature>
<dbReference type="Pfam" id="PF22980">
    <property type="entry name" value="Myb_DNA-bind_8"/>
    <property type="match status" value="1"/>
</dbReference>
<evidence type="ECO:0000313" key="4">
    <source>
        <dbReference type="Proteomes" id="UP001562354"/>
    </source>
</evidence>
<evidence type="ECO:0000259" key="2">
    <source>
        <dbReference type="Pfam" id="PF22980"/>
    </source>
</evidence>
<feature type="region of interest" description="Disordered" evidence="1">
    <location>
        <begin position="101"/>
        <end position="286"/>
    </location>
</feature>
<feature type="compositionally biased region" description="Low complexity" evidence="1">
    <location>
        <begin position="447"/>
        <end position="458"/>
    </location>
</feature>
<reference evidence="3 4" key="1">
    <citation type="submission" date="2024-07" db="EMBL/GenBank/DDBJ databases">
        <title>Draft sequence of the Neodothiora populina.</title>
        <authorList>
            <person name="Drown D.D."/>
            <person name="Schuette U.S."/>
            <person name="Buechlein A.B."/>
            <person name="Rusch D.R."/>
            <person name="Winton L.W."/>
            <person name="Adams G.A."/>
        </authorList>
    </citation>
    <scope>NUCLEOTIDE SEQUENCE [LARGE SCALE GENOMIC DNA]</scope>
    <source>
        <strain evidence="3 4">CPC 39397</strain>
    </source>
</reference>